<dbReference type="NCBIfam" id="TIGR01085">
    <property type="entry name" value="murE"/>
    <property type="match status" value="1"/>
</dbReference>
<feature type="domain" description="Mur ligase central" evidence="11">
    <location>
        <begin position="110"/>
        <end position="310"/>
    </location>
</feature>
<keyword evidence="6 7" id="KW-0961">Cell wall biogenesis/degradation</keyword>
<keyword evidence="13" id="KW-1185">Reference proteome</keyword>
<keyword evidence="7" id="KW-0460">Magnesium</keyword>
<dbReference type="GO" id="GO:0009252">
    <property type="term" value="P:peptidoglycan biosynthetic process"/>
    <property type="evidence" value="ECO:0007669"/>
    <property type="project" value="UniProtKB-UniRule"/>
</dbReference>
<dbReference type="KEGG" id="snan:I6N98_04215"/>
<comment type="similarity">
    <text evidence="1 7">Belongs to the MurCDEF family. MurE subfamily.</text>
</comment>
<feature type="domain" description="Mur ligase C-terminal" evidence="10">
    <location>
        <begin position="333"/>
        <end position="461"/>
    </location>
</feature>
<feature type="binding site" evidence="7">
    <location>
        <position position="181"/>
    </location>
    <ligand>
        <name>UDP-N-acetyl-alpha-D-muramoyl-L-alanyl-D-glutamate</name>
        <dbReference type="ChEBI" id="CHEBI:83900"/>
    </ligand>
</feature>
<feature type="binding site" evidence="7">
    <location>
        <position position="463"/>
    </location>
    <ligand>
        <name>meso-2,6-diaminopimelate</name>
        <dbReference type="ChEBI" id="CHEBI:57791"/>
    </ligand>
</feature>
<keyword evidence="4 7" id="KW-0573">Peptidoglycan synthesis</keyword>
<keyword evidence="3 7" id="KW-0133">Cell shape</keyword>
<dbReference type="Pfam" id="PF08245">
    <property type="entry name" value="Mur_ligase_M"/>
    <property type="match status" value="1"/>
</dbReference>
<dbReference type="EMBL" id="CP066167">
    <property type="protein sequence ID" value="QQD20066.1"/>
    <property type="molecule type" value="Genomic_DNA"/>
</dbReference>
<accession>A0A7T4R404</accession>
<feature type="binding site" evidence="7">
    <location>
        <position position="187"/>
    </location>
    <ligand>
        <name>UDP-N-acetyl-alpha-D-muramoyl-L-alanyl-D-glutamate</name>
        <dbReference type="ChEBI" id="CHEBI:83900"/>
    </ligand>
</feature>
<comment type="catalytic activity">
    <reaction evidence="7">
        <text>UDP-N-acetyl-alpha-D-muramoyl-L-alanyl-D-glutamate + meso-2,6-diaminopimelate + ATP = UDP-N-acetyl-alpha-D-muramoyl-L-alanyl-gamma-D-glutamyl-meso-2,6-diaminopimelate + ADP + phosphate + H(+)</text>
        <dbReference type="Rhea" id="RHEA:23676"/>
        <dbReference type="ChEBI" id="CHEBI:15378"/>
        <dbReference type="ChEBI" id="CHEBI:30616"/>
        <dbReference type="ChEBI" id="CHEBI:43474"/>
        <dbReference type="ChEBI" id="CHEBI:57791"/>
        <dbReference type="ChEBI" id="CHEBI:83900"/>
        <dbReference type="ChEBI" id="CHEBI:83905"/>
        <dbReference type="ChEBI" id="CHEBI:456216"/>
        <dbReference type="EC" id="6.3.2.13"/>
    </reaction>
</comment>
<dbReference type="InterPro" id="IPR000713">
    <property type="entry name" value="Mur_ligase_N"/>
</dbReference>
<gene>
    <name evidence="7" type="primary">murE</name>
    <name evidence="12" type="ORF">I6N98_04215</name>
</gene>
<dbReference type="UniPathway" id="UPA00219"/>
<evidence type="ECO:0000256" key="5">
    <source>
        <dbReference type="ARBA" id="ARBA00023306"/>
    </source>
</evidence>
<evidence type="ECO:0000259" key="9">
    <source>
        <dbReference type="Pfam" id="PF01225"/>
    </source>
</evidence>
<keyword evidence="5 7" id="KW-0131">Cell cycle</keyword>
<feature type="binding site" evidence="7">
    <location>
        <begin position="154"/>
        <end position="155"/>
    </location>
    <ligand>
        <name>UDP-N-acetyl-alpha-D-muramoyl-L-alanyl-D-glutamate</name>
        <dbReference type="ChEBI" id="CHEBI:83900"/>
    </ligand>
</feature>
<proteinExistence type="inferred from homology"/>
<dbReference type="InterPro" id="IPR036615">
    <property type="entry name" value="Mur_ligase_C_dom_sf"/>
</dbReference>
<feature type="modified residue" description="N6-carboxylysine" evidence="7">
    <location>
        <position position="221"/>
    </location>
</feature>
<feature type="short sequence motif" description="Meso-diaminopimelate recognition motif" evidence="7">
    <location>
        <begin position="407"/>
        <end position="410"/>
    </location>
</feature>
<feature type="binding site" evidence="7">
    <location>
        <position position="31"/>
    </location>
    <ligand>
        <name>UDP-N-acetyl-alpha-D-muramoyl-L-alanyl-D-glutamate</name>
        <dbReference type="ChEBI" id="CHEBI:83900"/>
    </ligand>
</feature>
<dbReference type="Gene3D" id="3.40.1190.10">
    <property type="entry name" value="Mur-like, catalytic domain"/>
    <property type="match status" value="1"/>
</dbReference>
<evidence type="ECO:0000259" key="11">
    <source>
        <dbReference type="Pfam" id="PF08245"/>
    </source>
</evidence>
<dbReference type="GO" id="GO:0005737">
    <property type="term" value="C:cytoplasm"/>
    <property type="evidence" value="ECO:0007669"/>
    <property type="project" value="UniProtKB-SubCell"/>
</dbReference>
<keyword evidence="7" id="KW-0963">Cytoplasm</keyword>
<dbReference type="SUPFAM" id="SSF53623">
    <property type="entry name" value="MurD-like peptide ligases, catalytic domain"/>
    <property type="match status" value="1"/>
</dbReference>
<dbReference type="SUPFAM" id="SSF63418">
    <property type="entry name" value="MurE/MurF N-terminal domain"/>
    <property type="match status" value="1"/>
</dbReference>
<evidence type="ECO:0000313" key="12">
    <source>
        <dbReference type="EMBL" id="QQD20066.1"/>
    </source>
</evidence>
<name>A0A7T4R404_9GAMM</name>
<evidence type="ECO:0000256" key="2">
    <source>
        <dbReference type="ARBA" id="ARBA00022618"/>
    </source>
</evidence>
<comment type="function">
    <text evidence="7">Catalyzes the addition of meso-diaminopimelic acid to the nucleotide precursor UDP-N-acetylmuramoyl-L-alanyl-D-glutamate (UMAG) in the biosynthesis of bacterial cell-wall peptidoglycan.</text>
</comment>
<comment type="PTM">
    <text evidence="7">Carboxylation is probably crucial for Mg(2+) binding and, consequently, for the gamma-phosphate positioning of ATP.</text>
</comment>
<evidence type="ECO:0000256" key="7">
    <source>
        <dbReference type="HAMAP-Rule" id="MF_00208"/>
    </source>
</evidence>
<protein>
    <recommendedName>
        <fullName evidence="7">UDP-N-acetylmuramoyl-L-alanyl-D-glutamate--2,6-diaminopimelate ligase</fullName>
        <ecNumber evidence="7">6.3.2.13</ecNumber>
    </recommendedName>
    <alternativeName>
        <fullName evidence="7">Meso-A2pm-adding enzyme</fullName>
    </alternativeName>
    <alternativeName>
        <fullName evidence="7">Meso-diaminopimelate-adding enzyme</fullName>
    </alternativeName>
    <alternativeName>
        <fullName evidence="7">UDP-MurNAc-L-Ala-D-Glu:meso-diaminopimelate ligase</fullName>
    </alternativeName>
    <alternativeName>
        <fullName evidence="7">UDP-MurNAc-tripeptide synthetase</fullName>
    </alternativeName>
    <alternativeName>
        <fullName evidence="7">UDP-N-acetylmuramyl-tripeptide synthetase</fullName>
    </alternativeName>
</protein>
<evidence type="ECO:0000259" key="10">
    <source>
        <dbReference type="Pfam" id="PF02875"/>
    </source>
</evidence>
<dbReference type="InterPro" id="IPR013221">
    <property type="entry name" value="Mur_ligase_cen"/>
</dbReference>
<dbReference type="GO" id="GO:0008360">
    <property type="term" value="P:regulation of cell shape"/>
    <property type="evidence" value="ECO:0007669"/>
    <property type="project" value="UniProtKB-KW"/>
</dbReference>
<evidence type="ECO:0000256" key="6">
    <source>
        <dbReference type="ARBA" id="ARBA00023316"/>
    </source>
</evidence>
<comment type="pathway">
    <text evidence="7 8">Cell wall biogenesis; peptidoglycan biosynthesis.</text>
</comment>
<dbReference type="AlphaFoldDB" id="A0A7T4R404"/>
<feature type="binding site" evidence="7">
    <location>
        <begin position="407"/>
        <end position="410"/>
    </location>
    <ligand>
        <name>meso-2,6-diaminopimelate</name>
        <dbReference type="ChEBI" id="CHEBI:57791"/>
    </ligand>
</feature>
<dbReference type="InterPro" id="IPR004101">
    <property type="entry name" value="Mur_ligase_C"/>
</dbReference>
<sequence>MNHAPRLLGDLLPGLAADVAAVPVSGLTVDSRKVSPGMVFLAVKGHADDGRKYMDAAIRAGAVAIIADAPCDPARWRLPVLEVENLSTQLSAIAGRFYDQPSRQLKLIGITGTNGKTSCAWSVAQMLEIMGQPCGLIGTLGSGRYGHLESLGNTTPDAVAVQALLAEWRDGGAQWAAMEVSSHGLAQHRVAALHYEAAVFTNLSQDHLDYHGSMAAYGAEKARLTSWPELPLAVINRDDEFGRRLIVQSTASQVVDYSLRDSAAAVWAENIHCDIHGSRATLNTPWGRLELVSSLLGEFNLSNLVASCSALLAMGLPLAEVESALRRIEPVPGRMEWLRADDDVLVVIDFAHTEDALKQALETLRPLTGGGAVHCVFGCGGDRDIGKRPGMGRVAAALADRVTLTSDNPRSESPEKIIDDIAAGAAGKNAEVEIEVDRHLAIASAVARAEPGDIVLIAGKGHEQTQEIGGQRFPFSDIDHAREAIRARGTT</sequence>
<keyword evidence="7" id="KW-0067">ATP-binding</keyword>
<feature type="domain" description="Mur ligase N-terminal catalytic" evidence="9">
    <location>
        <begin position="24"/>
        <end position="98"/>
    </location>
</feature>
<dbReference type="Pfam" id="PF02875">
    <property type="entry name" value="Mur_ligase_C"/>
    <property type="match status" value="1"/>
</dbReference>
<dbReference type="PANTHER" id="PTHR23135:SF4">
    <property type="entry name" value="UDP-N-ACETYLMURAMOYL-L-ALANYL-D-GLUTAMATE--2,6-DIAMINOPIMELATE LIGASE MURE HOMOLOG, CHLOROPLASTIC"/>
    <property type="match status" value="1"/>
</dbReference>
<dbReference type="GO" id="GO:0005524">
    <property type="term" value="F:ATP binding"/>
    <property type="evidence" value="ECO:0007669"/>
    <property type="project" value="UniProtKB-UniRule"/>
</dbReference>
<comment type="cofactor">
    <cofactor evidence="7">
        <name>Mg(2+)</name>
        <dbReference type="ChEBI" id="CHEBI:18420"/>
    </cofactor>
</comment>
<dbReference type="Pfam" id="PF01225">
    <property type="entry name" value="Mur_ligase"/>
    <property type="match status" value="1"/>
</dbReference>
<feature type="binding site" evidence="7">
    <location>
        <position position="383"/>
    </location>
    <ligand>
        <name>meso-2,6-diaminopimelate</name>
        <dbReference type="ChEBI" id="CHEBI:57791"/>
    </ligand>
</feature>
<keyword evidence="7" id="KW-0547">Nucleotide-binding</keyword>
<keyword evidence="2 7" id="KW-0132">Cell division</keyword>
<organism evidence="12 13">
    <name type="scientific">Spongiibacter nanhainus</name>
    <dbReference type="NCBI Taxonomy" id="2794344"/>
    <lineage>
        <taxon>Bacteria</taxon>
        <taxon>Pseudomonadati</taxon>
        <taxon>Pseudomonadota</taxon>
        <taxon>Gammaproteobacteria</taxon>
        <taxon>Cellvibrionales</taxon>
        <taxon>Spongiibacteraceae</taxon>
        <taxon>Spongiibacter</taxon>
    </lineage>
</organism>
<dbReference type="SUPFAM" id="SSF53244">
    <property type="entry name" value="MurD-like peptide ligases, peptide-binding domain"/>
    <property type="match status" value="1"/>
</dbReference>
<dbReference type="GO" id="GO:0051301">
    <property type="term" value="P:cell division"/>
    <property type="evidence" value="ECO:0007669"/>
    <property type="project" value="UniProtKB-KW"/>
</dbReference>
<dbReference type="EC" id="6.3.2.13" evidence="7"/>
<dbReference type="GO" id="GO:0071555">
    <property type="term" value="P:cell wall organization"/>
    <property type="evidence" value="ECO:0007669"/>
    <property type="project" value="UniProtKB-KW"/>
</dbReference>
<evidence type="ECO:0000256" key="3">
    <source>
        <dbReference type="ARBA" id="ARBA00022960"/>
    </source>
</evidence>
<evidence type="ECO:0000313" key="13">
    <source>
        <dbReference type="Proteomes" id="UP000596063"/>
    </source>
</evidence>
<dbReference type="GO" id="GO:0000287">
    <property type="term" value="F:magnesium ion binding"/>
    <property type="evidence" value="ECO:0007669"/>
    <property type="project" value="UniProtKB-UniRule"/>
</dbReference>
<feature type="binding site" evidence="7">
    <location>
        <position position="189"/>
    </location>
    <ligand>
        <name>UDP-N-acetyl-alpha-D-muramoyl-L-alanyl-D-glutamate</name>
        <dbReference type="ChEBI" id="CHEBI:83900"/>
    </ligand>
</feature>
<dbReference type="NCBIfam" id="NF001124">
    <property type="entry name" value="PRK00139.1-2"/>
    <property type="match status" value="1"/>
</dbReference>
<keyword evidence="7 12" id="KW-0436">Ligase</keyword>
<reference evidence="12 13" key="1">
    <citation type="submission" date="2020-12" db="EMBL/GenBank/DDBJ databases">
        <authorList>
            <person name="Shan Y."/>
        </authorList>
    </citation>
    <scope>NUCLEOTIDE SEQUENCE [LARGE SCALE GENOMIC DNA]</scope>
    <source>
        <strain evidence="13">csc3.9</strain>
    </source>
</reference>
<comment type="caution">
    <text evidence="7">Lacks conserved residue(s) required for the propagation of feature annotation.</text>
</comment>
<dbReference type="Gene3D" id="3.90.190.20">
    <property type="entry name" value="Mur ligase, C-terminal domain"/>
    <property type="match status" value="1"/>
</dbReference>
<dbReference type="InterPro" id="IPR005761">
    <property type="entry name" value="UDP-N-AcMur-Glu-dNH2Pim_ligase"/>
</dbReference>
<dbReference type="GO" id="GO:0008765">
    <property type="term" value="F:UDP-N-acetylmuramoylalanyl-D-glutamate-2,6-diaminopimelate ligase activity"/>
    <property type="evidence" value="ECO:0007669"/>
    <property type="project" value="UniProtKB-UniRule"/>
</dbReference>
<dbReference type="InterPro" id="IPR036565">
    <property type="entry name" value="Mur-like_cat_sf"/>
</dbReference>
<evidence type="ECO:0000256" key="4">
    <source>
        <dbReference type="ARBA" id="ARBA00022984"/>
    </source>
</evidence>
<feature type="binding site" evidence="7">
    <location>
        <begin position="112"/>
        <end position="118"/>
    </location>
    <ligand>
        <name>ATP</name>
        <dbReference type="ChEBI" id="CHEBI:30616"/>
    </ligand>
</feature>
<dbReference type="HAMAP" id="MF_00208">
    <property type="entry name" value="MurE"/>
    <property type="match status" value="1"/>
</dbReference>
<evidence type="ECO:0000256" key="1">
    <source>
        <dbReference type="ARBA" id="ARBA00005898"/>
    </source>
</evidence>
<dbReference type="NCBIfam" id="NF001126">
    <property type="entry name" value="PRK00139.1-4"/>
    <property type="match status" value="1"/>
</dbReference>
<evidence type="ECO:0000256" key="8">
    <source>
        <dbReference type="RuleBase" id="RU004135"/>
    </source>
</evidence>
<feature type="binding site" evidence="7">
    <location>
        <position position="459"/>
    </location>
    <ligand>
        <name>meso-2,6-diaminopimelate</name>
        <dbReference type="ChEBI" id="CHEBI:57791"/>
    </ligand>
</feature>
<comment type="subcellular location">
    <subcellularLocation>
        <location evidence="7 8">Cytoplasm</location>
    </subcellularLocation>
</comment>
<dbReference type="PANTHER" id="PTHR23135">
    <property type="entry name" value="MUR LIGASE FAMILY MEMBER"/>
    <property type="match status" value="1"/>
</dbReference>
<dbReference type="InterPro" id="IPR035911">
    <property type="entry name" value="MurE/MurF_N"/>
</dbReference>
<dbReference type="Proteomes" id="UP000596063">
    <property type="component" value="Chromosome"/>
</dbReference>
<dbReference type="Gene3D" id="3.40.1390.10">
    <property type="entry name" value="MurE/MurF, N-terminal domain"/>
    <property type="match status" value="1"/>
</dbReference>
<feature type="binding site" evidence="7">
    <location>
        <position position="153"/>
    </location>
    <ligand>
        <name>UDP-N-acetyl-alpha-D-muramoyl-L-alanyl-D-glutamate</name>
        <dbReference type="ChEBI" id="CHEBI:83900"/>
    </ligand>
</feature>